<keyword evidence="4" id="KW-1185">Reference proteome</keyword>
<keyword evidence="2" id="KW-1133">Transmembrane helix</keyword>
<reference evidence="3" key="2">
    <citation type="submission" date="2022-01" db="EMBL/GenBank/DDBJ databases">
        <authorList>
            <person name="Yamashiro T."/>
            <person name="Shiraishi A."/>
            <person name="Satake H."/>
            <person name="Nakayama K."/>
        </authorList>
    </citation>
    <scope>NUCLEOTIDE SEQUENCE</scope>
</reference>
<keyword evidence="2" id="KW-0472">Membrane</keyword>
<gene>
    <name evidence="3" type="ORF">Tco_0824564</name>
</gene>
<keyword evidence="2" id="KW-0812">Transmembrane</keyword>
<feature type="region of interest" description="Disordered" evidence="1">
    <location>
        <begin position="496"/>
        <end position="542"/>
    </location>
</feature>
<feature type="transmembrane region" description="Helical" evidence="2">
    <location>
        <begin position="762"/>
        <end position="784"/>
    </location>
</feature>
<reference evidence="3" key="1">
    <citation type="journal article" date="2022" name="Int. J. Mol. Sci.">
        <title>Draft Genome of Tanacetum Coccineum: Genomic Comparison of Closely Related Tanacetum-Family Plants.</title>
        <authorList>
            <person name="Yamashiro T."/>
            <person name="Shiraishi A."/>
            <person name="Nakayama K."/>
            <person name="Satake H."/>
        </authorList>
    </citation>
    <scope>NUCLEOTIDE SEQUENCE</scope>
</reference>
<proteinExistence type="predicted"/>
<evidence type="ECO:0000313" key="4">
    <source>
        <dbReference type="Proteomes" id="UP001151760"/>
    </source>
</evidence>
<organism evidence="3 4">
    <name type="scientific">Tanacetum coccineum</name>
    <dbReference type="NCBI Taxonomy" id="301880"/>
    <lineage>
        <taxon>Eukaryota</taxon>
        <taxon>Viridiplantae</taxon>
        <taxon>Streptophyta</taxon>
        <taxon>Embryophyta</taxon>
        <taxon>Tracheophyta</taxon>
        <taxon>Spermatophyta</taxon>
        <taxon>Magnoliopsida</taxon>
        <taxon>eudicotyledons</taxon>
        <taxon>Gunneridae</taxon>
        <taxon>Pentapetalae</taxon>
        <taxon>asterids</taxon>
        <taxon>campanulids</taxon>
        <taxon>Asterales</taxon>
        <taxon>Asteraceae</taxon>
        <taxon>Asteroideae</taxon>
        <taxon>Anthemideae</taxon>
        <taxon>Anthemidinae</taxon>
        <taxon>Tanacetum</taxon>
    </lineage>
</organism>
<sequence>MTSFDCRLKAIKACSACGNLHTSAFCCSKEKLKNKILVPMPESSQQHIKIERICFDCGDLLHGLNCLECDLTRKILEKAFQKFQNTSKSSNDNSNVVNAPREPFVVKQDPSVNSSQKSPLIDQKCCYECGDSLDGIFCQQCTCKSCGKGAHVGYNCPPKTLIISNPEPTKQTINEIPQARKSVQIPKFFGQCQKCGLNEYDGVCFYCKIRSETPNVLTPYSSNNTPDYSNHSPQPPTHSYENFENNAYYGYDCSPQVPFIQSEPCYNQDFNFSQNSQSFQQQYLCCDYCGGPHETFQCQPMNEDYYHEQNPCYDSNSFGFDQLQTPQFSVNHQPPQPMSMEALQAQEDLMKSIESFLKKFNRISFGKTPKVLLHAWDNFIEVKHAQPEEVQELLSKLVQDVKIISDELSEYINTPAWNRPLVYCDDDDDEDYTIAITPVLSTEEPVNSLIMENEHLDTISATESDEFIKSSVEILVPIPSESKGVPKVCDVPFHDNSPPLDISKDQSEDFSDSNVDSTSTDEDSFSSNDVEYVEASPPNSEPVSSKVMEIVIPEVGRIEDDILLIKDDTLREKLLNVNRLVAKIKALKDNPVPSSVVVTKSTSTFPNLFLEETNTFDNSLPESETFCFNLEEPSSGSPTTPSDLSLPDYEAFSNDHIEETSSGSTTTYSDSSFSKYDSFIFDLSINSYHPSNRSDFHEEFADELAQIISQPEYDCFFKDEPELGNFTMDVVGNIFQTREPRVHVLNVLPTLELDFIPSSESIFAYVVWIFLPFLFIPVIPPYLLSCGDEDTIFDPGISKVSFF</sequence>
<name>A0ABQ5AL32_9ASTR</name>
<evidence type="ECO:0000256" key="2">
    <source>
        <dbReference type="SAM" id="Phobius"/>
    </source>
</evidence>
<accession>A0ABQ5AL32</accession>
<comment type="caution">
    <text evidence="3">The sequence shown here is derived from an EMBL/GenBank/DDBJ whole genome shotgun (WGS) entry which is preliminary data.</text>
</comment>
<evidence type="ECO:0000313" key="3">
    <source>
        <dbReference type="EMBL" id="GJT03395.1"/>
    </source>
</evidence>
<dbReference type="EMBL" id="BQNB010012424">
    <property type="protein sequence ID" value="GJT03395.1"/>
    <property type="molecule type" value="Genomic_DNA"/>
</dbReference>
<evidence type="ECO:0000256" key="1">
    <source>
        <dbReference type="SAM" id="MobiDB-lite"/>
    </source>
</evidence>
<protein>
    <submittedName>
        <fullName evidence="3">Uncharacterized protein</fullName>
    </submittedName>
</protein>
<dbReference type="Proteomes" id="UP001151760">
    <property type="component" value="Unassembled WGS sequence"/>
</dbReference>